<comment type="caution">
    <text evidence="1">The sequence shown here is derived from an EMBL/GenBank/DDBJ whole genome shotgun (WGS) entry which is preliminary data.</text>
</comment>
<dbReference type="GO" id="GO:0009116">
    <property type="term" value="P:nucleoside metabolic process"/>
    <property type="evidence" value="ECO:0007669"/>
    <property type="project" value="InterPro"/>
</dbReference>
<dbReference type="GO" id="GO:0003824">
    <property type="term" value="F:catalytic activity"/>
    <property type="evidence" value="ECO:0007669"/>
    <property type="project" value="InterPro"/>
</dbReference>
<accession>A0A9P9DAD1</accession>
<evidence type="ECO:0000313" key="2">
    <source>
        <dbReference type="Proteomes" id="UP000738349"/>
    </source>
</evidence>
<gene>
    <name evidence="1" type="ORF">EDB81DRAFT_919321</name>
</gene>
<dbReference type="OrthoDB" id="5093701at2759"/>
<keyword evidence="2" id="KW-1185">Reference proteome</keyword>
<reference evidence="1" key="1">
    <citation type="journal article" date="2021" name="Nat. Commun.">
        <title>Genetic determinants of endophytism in the Arabidopsis root mycobiome.</title>
        <authorList>
            <person name="Mesny F."/>
            <person name="Miyauchi S."/>
            <person name="Thiergart T."/>
            <person name="Pickel B."/>
            <person name="Atanasova L."/>
            <person name="Karlsson M."/>
            <person name="Huettel B."/>
            <person name="Barry K.W."/>
            <person name="Haridas S."/>
            <person name="Chen C."/>
            <person name="Bauer D."/>
            <person name="Andreopoulos W."/>
            <person name="Pangilinan J."/>
            <person name="LaButti K."/>
            <person name="Riley R."/>
            <person name="Lipzen A."/>
            <person name="Clum A."/>
            <person name="Drula E."/>
            <person name="Henrissat B."/>
            <person name="Kohler A."/>
            <person name="Grigoriev I.V."/>
            <person name="Martin F.M."/>
            <person name="Hacquard S."/>
        </authorList>
    </citation>
    <scope>NUCLEOTIDE SEQUENCE</scope>
    <source>
        <strain evidence="1">MPI-CAGE-AT-0147</strain>
    </source>
</reference>
<dbReference type="Gene3D" id="3.40.50.1580">
    <property type="entry name" value="Nucleoside phosphorylase domain"/>
    <property type="match status" value="1"/>
</dbReference>
<protein>
    <submittedName>
        <fullName evidence="1">Uncharacterized protein</fullName>
    </submittedName>
</protein>
<organism evidence="1 2">
    <name type="scientific">Dactylonectria macrodidyma</name>
    <dbReference type="NCBI Taxonomy" id="307937"/>
    <lineage>
        <taxon>Eukaryota</taxon>
        <taxon>Fungi</taxon>
        <taxon>Dikarya</taxon>
        <taxon>Ascomycota</taxon>
        <taxon>Pezizomycotina</taxon>
        <taxon>Sordariomycetes</taxon>
        <taxon>Hypocreomycetidae</taxon>
        <taxon>Hypocreales</taxon>
        <taxon>Nectriaceae</taxon>
        <taxon>Dactylonectria</taxon>
    </lineage>
</organism>
<dbReference type="AlphaFoldDB" id="A0A9P9DAD1"/>
<proteinExistence type="predicted"/>
<sequence length="109" mass="12130">MSHIGRYNVVLTHIPDIGKVNAAAVTANYQASFPMSSLSSWSISGAIPFEPKSKEIILGNVIISIDTVQYNLGWQLLEAFLRKDLLLLFRAQTVLAQLKSFRGQALNRR</sequence>
<dbReference type="Proteomes" id="UP000738349">
    <property type="component" value="Unassembled WGS sequence"/>
</dbReference>
<evidence type="ECO:0000313" key="1">
    <source>
        <dbReference type="EMBL" id="KAH7115581.1"/>
    </source>
</evidence>
<dbReference type="EMBL" id="JAGMUV010000030">
    <property type="protein sequence ID" value="KAH7115581.1"/>
    <property type="molecule type" value="Genomic_DNA"/>
</dbReference>
<name>A0A9P9DAD1_9HYPO</name>
<dbReference type="InterPro" id="IPR035994">
    <property type="entry name" value="Nucleoside_phosphorylase_sf"/>
</dbReference>